<dbReference type="OrthoDB" id="9790355at2"/>
<evidence type="ECO:0000313" key="5">
    <source>
        <dbReference type="EMBL" id="SMF69145.1"/>
    </source>
</evidence>
<dbReference type="CDD" id="cd04586">
    <property type="entry name" value="CBS_pair_BON_assoc"/>
    <property type="match status" value="1"/>
</dbReference>
<evidence type="ECO:0000259" key="3">
    <source>
        <dbReference type="PROSITE" id="PS50914"/>
    </source>
</evidence>
<dbReference type="EMBL" id="FXAH01000015">
    <property type="protein sequence ID" value="SMF69145.1"/>
    <property type="molecule type" value="Genomic_DNA"/>
</dbReference>
<feature type="domain" description="BON" evidence="3">
    <location>
        <begin position="159"/>
        <end position="226"/>
    </location>
</feature>
<protein>
    <submittedName>
        <fullName evidence="5">BON domain-containing protein</fullName>
    </submittedName>
</protein>
<dbReference type="PROSITE" id="PS51371">
    <property type="entry name" value="CBS"/>
    <property type="match status" value="2"/>
</dbReference>
<feature type="domain" description="CBS" evidence="4">
    <location>
        <begin position="95"/>
        <end position="151"/>
    </location>
</feature>
<dbReference type="Gene3D" id="3.10.580.10">
    <property type="entry name" value="CBS-domain"/>
    <property type="match status" value="1"/>
</dbReference>
<dbReference type="STRING" id="28094.SAMN06295900_115131"/>
<dbReference type="PANTHER" id="PTHR43080:SF26">
    <property type="entry name" value="REGULATORY PROTEIN"/>
    <property type="match status" value="1"/>
</dbReference>
<dbReference type="Pfam" id="PF04972">
    <property type="entry name" value="BON"/>
    <property type="match status" value="1"/>
</dbReference>
<keyword evidence="6" id="KW-1185">Reference proteome</keyword>
<dbReference type="InterPro" id="IPR051257">
    <property type="entry name" value="Diverse_CBS-Domain"/>
</dbReference>
<dbReference type="AlphaFoldDB" id="A0A1X7GG56"/>
<accession>A0A1X7GG56</accession>
<dbReference type="InterPro" id="IPR017080">
    <property type="entry name" value="UCP036990_CBS_BON"/>
</dbReference>
<evidence type="ECO:0000256" key="2">
    <source>
        <dbReference type="PROSITE-ProRule" id="PRU00703"/>
    </source>
</evidence>
<feature type="domain" description="CBS" evidence="4">
    <location>
        <begin position="7"/>
        <end position="64"/>
    </location>
</feature>
<dbReference type="GeneID" id="95552815"/>
<gene>
    <name evidence="5" type="ORF">SAMN06295900_115131</name>
</gene>
<keyword evidence="1 2" id="KW-0129">CBS domain</keyword>
<evidence type="ECO:0000259" key="4">
    <source>
        <dbReference type="PROSITE" id="PS51371"/>
    </source>
</evidence>
<proteinExistence type="predicted"/>
<reference evidence="6" key="1">
    <citation type="submission" date="2017-04" db="EMBL/GenBank/DDBJ databases">
        <authorList>
            <person name="Varghese N."/>
            <person name="Submissions S."/>
        </authorList>
    </citation>
    <scope>NUCLEOTIDE SEQUENCE [LARGE SCALE GENOMIC DNA]</scope>
    <source>
        <strain evidence="6">Ballard 720</strain>
    </source>
</reference>
<evidence type="ECO:0000313" key="6">
    <source>
        <dbReference type="Proteomes" id="UP000192911"/>
    </source>
</evidence>
<dbReference type="PROSITE" id="PS50914">
    <property type="entry name" value="BON"/>
    <property type="match status" value="1"/>
</dbReference>
<dbReference type="SUPFAM" id="SSF54631">
    <property type="entry name" value="CBS-domain pair"/>
    <property type="match status" value="1"/>
</dbReference>
<sequence>MRASDVMTTQVVTITPDTTIHAAAKLLADHHISGLPVVDGNGAVLGIVSEGDLLHRAEIGTGAQRRAWWLELLSSTRELAQAYTKEHANLVKDVMSDNVISVTEDTPLGEIADVLERNRIKRVPVMTDGKLVGIVSRANLIRALASVTPPEAAAAAVADDVAIRDAVLAALRGHRWSLPRQNVIVTAGVVHLWGVIESEEEGRAIRVAAETVPGVKRVESHLEFPPVIPAM</sequence>
<dbReference type="Pfam" id="PF00571">
    <property type="entry name" value="CBS"/>
    <property type="match status" value="2"/>
</dbReference>
<dbReference type="RefSeq" id="WP_085229729.1">
    <property type="nucleotide sequence ID" value="NZ_BSQD01000008.1"/>
</dbReference>
<organism evidence="5 6">
    <name type="scientific">Trinickia caryophylli</name>
    <name type="common">Paraburkholderia caryophylli</name>
    <dbReference type="NCBI Taxonomy" id="28094"/>
    <lineage>
        <taxon>Bacteria</taxon>
        <taxon>Pseudomonadati</taxon>
        <taxon>Pseudomonadota</taxon>
        <taxon>Betaproteobacteria</taxon>
        <taxon>Burkholderiales</taxon>
        <taxon>Burkholderiaceae</taxon>
        <taxon>Trinickia</taxon>
    </lineage>
</organism>
<evidence type="ECO:0000256" key="1">
    <source>
        <dbReference type="ARBA" id="ARBA00023122"/>
    </source>
</evidence>
<dbReference type="SMART" id="SM00116">
    <property type="entry name" value="CBS"/>
    <property type="match status" value="2"/>
</dbReference>
<dbReference type="InterPro" id="IPR046342">
    <property type="entry name" value="CBS_dom_sf"/>
</dbReference>
<dbReference type="PANTHER" id="PTHR43080">
    <property type="entry name" value="CBS DOMAIN-CONTAINING PROTEIN CBSX3, MITOCHONDRIAL"/>
    <property type="match status" value="1"/>
</dbReference>
<dbReference type="Proteomes" id="UP000192911">
    <property type="component" value="Unassembled WGS sequence"/>
</dbReference>
<name>A0A1X7GG56_TRICW</name>
<dbReference type="Gene3D" id="3.30.1340.30">
    <property type="match status" value="1"/>
</dbReference>
<dbReference type="PIRSF" id="PIRSF036990">
    <property type="entry name" value="UCP036990_CBS_BON"/>
    <property type="match status" value="1"/>
</dbReference>
<dbReference type="InterPro" id="IPR000644">
    <property type="entry name" value="CBS_dom"/>
</dbReference>
<dbReference type="InterPro" id="IPR007055">
    <property type="entry name" value="BON_dom"/>
</dbReference>